<proteinExistence type="predicted"/>
<dbReference type="Proteomes" id="UP001187531">
    <property type="component" value="Unassembled WGS sequence"/>
</dbReference>
<evidence type="ECO:0000313" key="3">
    <source>
        <dbReference type="Proteomes" id="UP001187531"/>
    </source>
</evidence>
<accession>A0AA88HDE5</accession>
<feature type="region of interest" description="Disordered" evidence="1">
    <location>
        <begin position="35"/>
        <end position="68"/>
    </location>
</feature>
<protein>
    <submittedName>
        <fullName evidence="2">Uncharacterized protein</fullName>
    </submittedName>
</protein>
<comment type="caution">
    <text evidence="2">The sequence shown here is derived from an EMBL/GenBank/DDBJ whole genome shotgun (WGS) entry which is preliminary data.</text>
</comment>
<keyword evidence="3" id="KW-1185">Reference proteome</keyword>
<organism evidence="2 3">
    <name type="scientific">Artemia franciscana</name>
    <name type="common">Brine shrimp</name>
    <name type="synonym">Artemia sanfranciscana</name>
    <dbReference type="NCBI Taxonomy" id="6661"/>
    <lineage>
        <taxon>Eukaryota</taxon>
        <taxon>Metazoa</taxon>
        <taxon>Ecdysozoa</taxon>
        <taxon>Arthropoda</taxon>
        <taxon>Crustacea</taxon>
        <taxon>Branchiopoda</taxon>
        <taxon>Anostraca</taxon>
        <taxon>Artemiidae</taxon>
        <taxon>Artemia</taxon>
    </lineage>
</organism>
<gene>
    <name evidence="2" type="ORF">QYM36_018081</name>
</gene>
<dbReference type="EMBL" id="JAVRJZ010000090">
    <property type="protein sequence ID" value="KAK2703501.1"/>
    <property type="molecule type" value="Genomic_DNA"/>
</dbReference>
<dbReference type="AlphaFoldDB" id="A0AA88HDE5"/>
<reference evidence="2" key="1">
    <citation type="submission" date="2023-07" db="EMBL/GenBank/DDBJ databases">
        <title>Chromosome-level genome assembly of Artemia franciscana.</title>
        <authorList>
            <person name="Jo E."/>
        </authorList>
    </citation>
    <scope>NUCLEOTIDE SEQUENCE</scope>
    <source>
        <tissue evidence="2">Whole body</tissue>
    </source>
</reference>
<sequence>MLSDKLPSSRVPLRQYGGTEVYIVKSSPKIRRSMDRLISPKNCSVSRTSPATRRSPSAERPNSPRNVHFSPVVNSVNWRESFIEPDEPKMIKVIMDDLDVRKNVEIMDCAVLEKAEIKERSNFVRSTSLPLSLVSNANPRNTVKTSKNNTKINEPEKGFFERFSLGRFSQKNTLKKGKSLSDNDINRIKTVKLDNLKTDKSEKKKFNFFNFGRRKKYSLAKSSESEISDLEVSQTAGRNISLISSTNKTEVPDFSECCSLPLPTLEGPHNIFLSKNDLPNSQKLLPLNAEHNIKVPHGGIHDNATYSKCFDNKSPAFSESSLDELTGVKPISIQPEKGSKENVTTLTKDCLAKRAFYDDNSFKKEEDGILNLRASERHAAKAKFLPLNDTQTDASSNNIYSQQSFRYIHQRPPIHPSSRCSNESCVDVLNEIFEKYKRDVISSAQDIISLRQNIDFPQKEKYLKKDSNNSEVRCSASKAVTIETENEGELEDCRITDPEKYLNFISNLDSCSDSPSVNSQLHGCVNNNSASHAKASSVENSVLPSKISETDKDNQYLYLESEKSINRENTKRCIDTNLQQRKGDKGVRKIPKDNYSEFKNIPTNRKRAVSVGSQRISEISEGNNSSAYLIQNSTHFDKDVLPGDLCDSFKVPSSPAITKQSGQFVDKTSQDGEYAVKSTSSPIDILQEQSTAQNVSRPIHLNYVETNLDNVDFRETNLDEFIGNCTKFTTTFYDTKAKSMLNLDGFSVPLKPIEIPGQADSRAKSVEYLLDEETKSEVKIPENELKRISDRQPSEYELRVQRSLQKLNVPKWYKPNQFKINNPECKPPLRWSDMRRSYTSLDRNNWQNFKSSRERMSPSSTASVYNYSISSRSDLNLPPDSNSTRFGSSRYARTRDSSFTSQSENVNFSRYSSGRETPLERSLFSTSRPYLGWRSREALNFQNTYKTPSERLAESIQSKKDSLSSKNEVETSLHEVASAIQNYTKMPDSSSIRREIGLNRRPVVDNGEKLRESRISPRKQRLWVESSFLGSSTMDEANNIRKANEEKTIGFIKKQSDELLIA</sequence>
<feature type="compositionally biased region" description="Polar residues" evidence="1">
    <location>
        <begin position="871"/>
        <end position="887"/>
    </location>
</feature>
<evidence type="ECO:0000313" key="2">
    <source>
        <dbReference type="EMBL" id="KAK2703501.1"/>
    </source>
</evidence>
<feature type="compositionally biased region" description="Polar residues" evidence="1">
    <location>
        <begin position="897"/>
        <end position="912"/>
    </location>
</feature>
<feature type="region of interest" description="Disordered" evidence="1">
    <location>
        <begin position="871"/>
        <end position="912"/>
    </location>
</feature>
<name>A0AA88HDE5_ARTSF</name>
<feature type="compositionally biased region" description="Low complexity" evidence="1">
    <location>
        <begin position="46"/>
        <end position="55"/>
    </location>
</feature>
<evidence type="ECO:0000256" key="1">
    <source>
        <dbReference type="SAM" id="MobiDB-lite"/>
    </source>
</evidence>